<gene>
    <name evidence="1" type="ORF">EQM13_17820</name>
</gene>
<name>A0A410QH07_9FIRM</name>
<keyword evidence="2" id="KW-1185">Reference proteome</keyword>
<proteinExistence type="predicted"/>
<evidence type="ECO:0000313" key="1">
    <source>
        <dbReference type="EMBL" id="QAT63287.1"/>
    </source>
</evidence>
<dbReference type="AlphaFoldDB" id="A0A410QH07"/>
<reference evidence="2" key="1">
    <citation type="submission" date="2019-01" db="EMBL/GenBank/DDBJ databases">
        <title>Draft genomes of a novel of Sporanaerobacter strains.</title>
        <authorList>
            <person name="Ma S."/>
        </authorList>
    </citation>
    <scope>NUCLEOTIDE SEQUENCE [LARGE SCALE GENOMIC DNA]</scope>
    <source>
        <strain evidence="2">NJN-17</strain>
    </source>
</reference>
<organism evidence="1 2">
    <name type="scientific">Acidilutibacter cellobiosedens</name>
    <dbReference type="NCBI Taxonomy" id="2507161"/>
    <lineage>
        <taxon>Bacteria</taxon>
        <taxon>Bacillati</taxon>
        <taxon>Bacillota</taxon>
        <taxon>Tissierellia</taxon>
        <taxon>Tissierellales</taxon>
        <taxon>Acidilutibacteraceae</taxon>
        <taxon>Acidilutibacter</taxon>
    </lineage>
</organism>
<dbReference type="EMBL" id="CP035282">
    <property type="protein sequence ID" value="QAT63287.1"/>
    <property type="molecule type" value="Genomic_DNA"/>
</dbReference>
<protein>
    <submittedName>
        <fullName evidence="1">Uncharacterized protein</fullName>
    </submittedName>
</protein>
<dbReference type="Proteomes" id="UP000287969">
    <property type="component" value="Chromosome"/>
</dbReference>
<sequence length="175" mass="19178">MMIKKSIVSILILIGILSMNVVVMASGIDTNNNIIIEAKSNQQVHNYQVIEPKENSFATTEKVVLLSGKAPAGTTVEIKVLATTDLTRKNFNLNKLPEDKDYVSLFSDTIKVGDMGLFSKQLDLILGVNKIIVTFKIDSDHKVEKIIYVSDVSQAAESLEKIGGENITDIIVQGK</sequence>
<evidence type="ECO:0000313" key="2">
    <source>
        <dbReference type="Proteomes" id="UP000287969"/>
    </source>
</evidence>
<dbReference type="OrthoDB" id="1707275at2"/>
<accession>A0A410QH07</accession>
<dbReference type="KEGG" id="spoa:EQM13_17820"/>